<proteinExistence type="predicted"/>
<comment type="caution">
    <text evidence="2">The sequence shown here is derived from an EMBL/GenBank/DDBJ whole genome shotgun (WGS) entry which is preliminary data.</text>
</comment>
<feature type="transmembrane region" description="Helical" evidence="1">
    <location>
        <begin position="154"/>
        <end position="174"/>
    </location>
</feature>
<feature type="transmembrane region" description="Helical" evidence="1">
    <location>
        <begin position="108"/>
        <end position="134"/>
    </location>
</feature>
<sequence>MQASTGGAERRLIWIGFLTVATLLATGVFACAIPFAALAALAALDTEHNDGPLLVGAVWLANQVYGFAVLGYPLEAQALGWGLFMGIGAMAGYYAARAAVTALSPYGIVAMLLGSLVMAFLAYEAALFVASYVLPRGEGAFNYDVMAYVSTVEAIAFVVLLIAHRLAVATGLIGRNAVERTI</sequence>
<protein>
    <submittedName>
        <fullName evidence="2">Uncharacterized protein</fullName>
    </submittedName>
</protein>
<feature type="transmembrane region" description="Helical" evidence="1">
    <location>
        <begin position="78"/>
        <end position="96"/>
    </location>
</feature>
<feature type="transmembrane region" description="Helical" evidence="1">
    <location>
        <begin position="12"/>
        <end position="41"/>
    </location>
</feature>
<keyword evidence="3" id="KW-1185">Reference proteome</keyword>
<keyword evidence="1" id="KW-0812">Transmembrane</keyword>
<evidence type="ECO:0000313" key="3">
    <source>
        <dbReference type="Proteomes" id="UP000440694"/>
    </source>
</evidence>
<keyword evidence="1" id="KW-0472">Membrane</keyword>
<gene>
    <name evidence="2" type="ORF">GIW81_06885</name>
</gene>
<reference evidence="2 3" key="1">
    <citation type="submission" date="2019-11" db="EMBL/GenBank/DDBJ databases">
        <title>Identification of a novel strain.</title>
        <authorList>
            <person name="Xu Q."/>
            <person name="Wang G."/>
        </authorList>
    </citation>
    <scope>NUCLEOTIDE SEQUENCE [LARGE SCALE GENOMIC DNA]</scope>
    <source>
        <strain evidence="3">xq</strain>
    </source>
</reference>
<dbReference type="AlphaFoldDB" id="A0A6I3KMY6"/>
<evidence type="ECO:0000256" key="1">
    <source>
        <dbReference type="SAM" id="Phobius"/>
    </source>
</evidence>
<dbReference type="EMBL" id="WMBQ01000001">
    <property type="protein sequence ID" value="MTD94061.1"/>
    <property type="molecule type" value="Genomic_DNA"/>
</dbReference>
<dbReference type="RefSeq" id="WP_154738535.1">
    <property type="nucleotide sequence ID" value="NZ_WMBQ01000001.1"/>
</dbReference>
<organism evidence="2 3">
    <name type="scientific">Hyphomicrobium album</name>
    <dbReference type="NCBI Taxonomy" id="2665159"/>
    <lineage>
        <taxon>Bacteria</taxon>
        <taxon>Pseudomonadati</taxon>
        <taxon>Pseudomonadota</taxon>
        <taxon>Alphaproteobacteria</taxon>
        <taxon>Hyphomicrobiales</taxon>
        <taxon>Hyphomicrobiaceae</taxon>
        <taxon>Hyphomicrobium</taxon>
    </lineage>
</organism>
<name>A0A6I3KMY6_9HYPH</name>
<dbReference type="Proteomes" id="UP000440694">
    <property type="component" value="Unassembled WGS sequence"/>
</dbReference>
<evidence type="ECO:0000313" key="2">
    <source>
        <dbReference type="EMBL" id="MTD94061.1"/>
    </source>
</evidence>
<accession>A0A6I3KMY6</accession>
<keyword evidence="1" id="KW-1133">Transmembrane helix</keyword>